<sequence>MKVRIYVLNMSIEQSGLNLFQFAPDKTANTGGVTGFIIPNPLGVEVLPIDDRSLGGVPPLHDKEGELHVVSGKDIGVYPPSPTAPGQTR</sequence>
<gene>
    <name evidence="1" type="ORF">COV49_03735</name>
</gene>
<name>A0A2M6K891_9BACT</name>
<evidence type="ECO:0000313" key="2">
    <source>
        <dbReference type="Proteomes" id="UP000230869"/>
    </source>
</evidence>
<dbReference type="EMBL" id="PCWW01000064">
    <property type="protein sequence ID" value="PIR12964.1"/>
    <property type="molecule type" value="Genomic_DNA"/>
</dbReference>
<evidence type="ECO:0000313" key="1">
    <source>
        <dbReference type="EMBL" id="PIR12964.1"/>
    </source>
</evidence>
<dbReference type="AlphaFoldDB" id="A0A2M6K891"/>
<organism evidence="1 2">
    <name type="scientific">Candidatus Falkowbacteria bacterium CG11_big_fil_rev_8_21_14_0_20_39_10</name>
    <dbReference type="NCBI Taxonomy" id="1974570"/>
    <lineage>
        <taxon>Bacteria</taxon>
        <taxon>Candidatus Falkowiibacteriota</taxon>
    </lineage>
</organism>
<accession>A0A2M6K891</accession>
<comment type="caution">
    <text evidence="1">The sequence shown here is derived from an EMBL/GenBank/DDBJ whole genome shotgun (WGS) entry which is preliminary data.</text>
</comment>
<proteinExistence type="predicted"/>
<dbReference type="Proteomes" id="UP000230869">
    <property type="component" value="Unassembled WGS sequence"/>
</dbReference>
<reference evidence="1 2" key="1">
    <citation type="submission" date="2017-09" db="EMBL/GenBank/DDBJ databases">
        <title>Depth-based differentiation of microbial function through sediment-hosted aquifers and enrichment of novel symbionts in the deep terrestrial subsurface.</title>
        <authorList>
            <person name="Probst A.J."/>
            <person name="Ladd B."/>
            <person name="Jarett J.K."/>
            <person name="Geller-Mcgrath D.E."/>
            <person name="Sieber C.M."/>
            <person name="Emerson J.B."/>
            <person name="Anantharaman K."/>
            <person name="Thomas B.C."/>
            <person name="Malmstrom R."/>
            <person name="Stieglmeier M."/>
            <person name="Klingl A."/>
            <person name="Woyke T."/>
            <person name="Ryan C.M."/>
            <person name="Banfield J.F."/>
        </authorList>
    </citation>
    <scope>NUCLEOTIDE SEQUENCE [LARGE SCALE GENOMIC DNA]</scope>
    <source>
        <strain evidence="1">CG11_big_fil_rev_8_21_14_0_20_39_10</strain>
    </source>
</reference>
<protein>
    <submittedName>
        <fullName evidence="1">Uncharacterized protein</fullName>
    </submittedName>
</protein>